<feature type="region of interest" description="Disordered" evidence="1">
    <location>
        <begin position="253"/>
        <end position="273"/>
    </location>
</feature>
<reference evidence="2 3" key="1">
    <citation type="journal article" date="2023" name="Hortic Res">
        <title>Pangenome of water caltrop reveals structural variations and asymmetric subgenome divergence after allopolyploidization.</title>
        <authorList>
            <person name="Zhang X."/>
            <person name="Chen Y."/>
            <person name="Wang L."/>
            <person name="Yuan Y."/>
            <person name="Fang M."/>
            <person name="Shi L."/>
            <person name="Lu R."/>
            <person name="Comes H.P."/>
            <person name="Ma Y."/>
            <person name="Chen Y."/>
            <person name="Huang G."/>
            <person name="Zhou Y."/>
            <person name="Zheng Z."/>
            <person name="Qiu Y."/>
        </authorList>
    </citation>
    <scope>NUCLEOTIDE SEQUENCE [LARGE SCALE GENOMIC DNA]</scope>
    <source>
        <tissue evidence="2">Roots</tissue>
    </source>
</reference>
<name>A0AAN7L885_9MYRT</name>
<feature type="region of interest" description="Disordered" evidence="1">
    <location>
        <begin position="69"/>
        <end position="107"/>
    </location>
</feature>
<sequence length="273" mass="30150">MESFRRLAFGLSIVFGCLLLALLAEVCYLLWWRKRVAADSLTDEAEDVNENSSYVKEIIYFICSKGTSHLNRSSSGGRLRQSDSNGLEEQDPEIGRSSKNLQVNSEEVEEETVEAELMRLHNLAGPPRFLFTIKEEAREGMESEDGKSTRSRTRSLSDLVGLEIQQVSPLSSIPSPISNPSSDAGFRFNPPVVNASSPPPKLKFLRDAEEKLMRRLTEEVGVKRSGGCDYGSILKIGVVDTKGRAQVLPLASSPTANSGCTDDQKPASFHWPR</sequence>
<comment type="caution">
    <text evidence="2">The sequence shown here is derived from an EMBL/GenBank/DDBJ whole genome shotgun (WGS) entry which is preliminary data.</text>
</comment>
<keyword evidence="3" id="KW-1185">Reference proteome</keyword>
<evidence type="ECO:0000256" key="1">
    <source>
        <dbReference type="SAM" id="MobiDB-lite"/>
    </source>
</evidence>
<feature type="compositionally biased region" description="Polar residues" evidence="1">
    <location>
        <begin position="69"/>
        <end position="85"/>
    </location>
</feature>
<gene>
    <name evidence="2" type="ORF">SAY87_015875</name>
</gene>
<accession>A0AAN7L885</accession>
<dbReference type="PANTHER" id="PTHR34054">
    <property type="entry name" value="EXPRESSED PROTEIN"/>
    <property type="match status" value="1"/>
</dbReference>
<dbReference type="EMBL" id="JAXIOK010000001">
    <property type="protein sequence ID" value="KAK4779769.1"/>
    <property type="molecule type" value="Genomic_DNA"/>
</dbReference>
<dbReference type="Proteomes" id="UP001345219">
    <property type="component" value="Chromosome 13"/>
</dbReference>
<dbReference type="InterPro" id="IPR045884">
    <property type="entry name" value="At5g59350-like"/>
</dbReference>
<dbReference type="PANTHER" id="PTHR34054:SF2">
    <property type="entry name" value="EXPRESSED PROTEIN"/>
    <property type="match status" value="1"/>
</dbReference>
<protein>
    <submittedName>
        <fullName evidence="2">Uncharacterized protein</fullName>
    </submittedName>
</protein>
<proteinExistence type="predicted"/>
<evidence type="ECO:0000313" key="2">
    <source>
        <dbReference type="EMBL" id="KAK4779769.1"/>
    </source>
</evidence>
<dbReference type="AlphaFoldDB" id="A0AAN7L885"/>
<organism evidence="2 3">
    <name type="scientific">Trapa incisa</name>
    <dbReference type="NCBI Taxonomy" id="236973"/>
    <lineage>
        <taxon>Eukaryota</taxon>
        <taxon>Viridiplantae</taxon>
        <taxon>Streptophyta</taxon>
        <taxon>Embryophyta</taxon>
        <taxon>Tracheophyta</taxon>
        <taxon>Spermatophyta</taxon>
        <taxon>Magnoliopsida</taxon>
        <taxon>eudicotyledons</taxon>
        <taxon>Gunneridae</taxon>
        <taxon>Pentapetalae</taxon>
        <taxon>rosids</taxon>
        <taxon>malvids</taxon>
        <taxon>Myrtales</taxon>
        <taxon>Lythraceae</taxon>
        <taxon>Trapa</taxon>
    </lineage>
</organism>
<evidence type="ECO:0000313" key="3">
    <source>
        <dbReference type="Proteomes" id="UP001345219"/>
    </source>
</evidence>
<dbReference type="PROSITE" id="PS51257">
    <property type="entry name" value="PROKAR_LIPOPROTEIN"/>
    <property type="match status" value="1"/>
</dbReference>